<keyword evidence="1" id="KW-1133">Transmembrane helix</keyword>
<dbReference type="OrthoDB" id="1122252at2"/>
<evidence type="ECO:0000313" key="3">
    <source>
        <dbReference type="Proteomes" id="UP000283387"/>
    </source>
</evidence>
<feature type="transmembrane region" description="Helical" evidence="1">
    <location>
        <begin position="76"/>
        <end position="99"/>
    </location>
</feature>
<reference evidence="2 3" key="1">
    <citation type="submission" date="2018-09" db="EMBL/GenBank/DDBJ databases">
        <title>Genomic Encyclopedia of Archaeal and Bacterial Type Strains, Phase II (KMG-II): from individual species to whole genera.</title>
        <authorList>
            <person name="Goeker M."/>
        </authorList>
    </citation>
    <scope>NUCLEOTIDE SEQUENCE [LARGE SCALE GENOMIC DNA]</scope>
    <source>
        <strain evidence="2 3">DSM 27148</strain>
    </source>
</reference>
<dbReference type="Proteomes" id="UP000283387">
    <property type="component" value="Unassembled WGS sequence"/>
</dbReference>
<organism evidence="2 3">
    <name type="scientific">Mangrovibacterium diazotrophicum</name>
    <dbReference type="NCBI Taxonomy" id="1261403"/>
    <lineage>
        <taxon>Bacteria</taxon>
        <taxon>Pseudomonadati</taxon>
        <taxon>Bacteroidota</taxon>
        <taxon>Bacteroidia</taxon>
        <taxon>Marinilabiliales</taxon>
        <taxon>Prolixibacteraceae</taxon>
        <taxon>Mangrovibacterium</taxon>
    </lineage>
</organism>
<gene>
    <name evidence="2" type="ORF">BC643_4134</name>
</gene>
<feature type="transmembrane region" description="Helical" evidence="1">
    <location>
        <begin position="106"/>
        <end position="125"/>
    </location>
</feature>
<sequence length="128" mass="14302">MDRQVFLAITSSAQWALFLALALIIYSWIERKRWIQFTGQGLFVALALYSVWVLTSGMIVVPEVPEGAVPPSEARALTFFFGLSILGIVAAIGLVLNYLKSTLSKIPNLILVPIGILLFFMVYHLQRF</sequence>
<keyword evidence="1" id="KW-0812">Transmembrane</keyword>
<dbReference type="EMBL" id="RAPN01000004">
    <property type="protein sequence ID" value="RKD86441.1"/>
    <property type="molecule type" value="Genomic_DNA"/>
</dbReference>
<comment type="caution">
    <text evidence="2">The sequence shown here is derived from an EMBL/GenBank/DDBJ whole genome shotgun (WGS) entry which is preliminary data.</text>
</comment>
<keyword evidence="1" id="KW-0472">Membrane</keyword>
<feature type="transmembrane region" description="Helical" evidence="1">
    <location>
        <begin position="6"/>
        <end position="29"/>
    </location>
</feature>
<dbReference type="RefSeq" id="WP_120275139.1">
    <property type="nucleotide sequence ID" value="NZ_RAPN01000004.1"/>
</dbReference>
<feature type="transmembrane region" description="Helical" evidence="1">
    <location>
        <begin position="41"/>
        <end position="61"/>
    </location>
</feature>
<proteinExistence type="predicted"/>
<name>A0A419VWF6_9BACT</name>
<protein>
    <submittedName>
        <fullName evidence="2">Uncharacterized protein</fullName>
    </submittedName>
</protein>
<accession>A0A419VWF6</accession>
<evidence type="ECO:0000313" key="2">
    <source>
        <dbReference type="EMBL" id="RKD86441.1"/>
    </source>
</evidence>
<evidence type="ECO:0000256" key="1">
    <source>
        <dbReference type="SAM" id="Phobius"/>
    </source>
</evidence>
<dbReference type="AlphaFoldDB" id="A0A419VWF6"/>
<keyword evidence="3" id="KW-1185">Reference proteome</keyword>